<keyword evidence="4" id="KW-0472">Membrane</keyword>
<dbReference type="InterPro" id="IPR045019">
    <property type="entry name" value="BETA-OHASE-like"/>
</dbReference>
<keyword evidence="3" id="KW-0560">Oxidoreductase</keyword>
<evidence type="ECO:0000313" key="16">
    <source>
        <dbReference type="Proteomes" id="UP000068832"/>
    </source>
</evidence>
<dbReference type="OMA" id="HKHLGKE"/>
<keyword evidence="4" id="KW-0812">Transmembrane</keyword>
<feature type="transmembrane region" description="Helical" evidence="4">
    <location>
        <begin position="56"/>
        <end position="73"/>
    </location>
</feature>
<sequence length="157" mass="18010">MIMENILEYAGVFLATFVGMEFVARGMHKYVMHGFMWSVHQDHHRERQAEIEKNDLFGLLFAGVAILLIFQGILHGNLLALSAGLGLTGYGVAYFFVHDMIIHDRHLHLRSWGTRHSPFRELILVHEVHHAEGEGNWGFLFVIRGLDKIPPEIQVKK</sequence>
<evidence type="ECO:0000313" key="7">
    <source>
        <dbReference type="EMBL" id="AKV76358.1"/>
    </source>
</evidence>
<evidence type="ECO:0000313" key="14">
    <source>
        <dbReference type="Proteomes" id="UP000062398"/>
    </source>
</evidence>
<evidence type="ECO:0000256" key="4">
    <source>
        <dbReference type="SAM" id="Phobius"/>
    </source>
</evidence>
<keyword evidence="2" id="KW-0125">Carotenoid biosynthesis</keyword>
<feature type="transmembrane region" description="Helical" evidence="4">
    <location>
        <begin position="79"/>
        <end position="97"/>
    </location>
</feature>
<dbReference type="OrthoDB" id="42908at2157"/>
<dbReference type="EMBL" id="CP012175">
    <property type="protein sequence ID" value="AKV80854.1"/>
    <property type="molecule type" value="Genomic_DNA"/>
</dbReference>
<dbReference type="Proteomes" id="UP000061362">
    <property type="component" value="Chromosome"/>
</dbReference>
<organism evidence="5 11">
    <name type="scientific">Metallosphaera sedula</name>
    <dbReference type="NCBI Taxonomy" id="43687"/>
    <lineage>
        <taxon>Archaea</taxon>
        <taxon>Thermoproteota</taxon>
        <taxon>Thermoprotei</taxon>
        <taxon>Sulfolobales</taxon>
        <taxon>Sulfolobaceae</taxon>
        <taxon>Metallosphaera</taxon>
    </lineage>
</organism>
<protein>
    <submittedName>
        <fullName evidence="5">Carotene hydroxylase</fullName>
    </submittedName>
    <submittedName>
        <fullName evidence="6">Porin</fullName>
    </submittedName>
</protein>
<dbReference type="EMBL" id="CP012176">
    <property type="protein sequence ID" value="AKV83098.1"/>
    <property type="molecule type" value="Genomic_DNA"/>
</dbReference>
<evidence type="ECO:0000313" key="8">
    <source>
        <dbReference type="EMBL" id="AKV78609.1"/>
    </source>
</evidence>
<evidence type="ECO:0000256" key="3">
    <source>
        <dbReference type="ARBA" id="ARBA00023002"/>
    </source>
</evidence>
<keyword evidence="4" id="KW-1133">Transmembrane helix</keyword>
<dbReference type="Proteomes" id="UP000068832">
    <property type="component" value="Chromosome"/>
</dbReference>
<proteinExistence type="inferred from homology"/>
<evidence type="ECO:0000256" key="2">
    <source>
        <dbReference type="ARBA" id="ARBA00022746"/>
    </source>
</evidence>
<dbReference type="GO" id="GO:0010291">
    <property type="term" value="F:beta-carotene 3-hydroxylase activity"/>
    <property type="evidence" value="ECO:0007669"/>
    <property type="project" value="TreeGrafter"/>
</dbReference>
<dbReference type="PANTHER" id="PTHR31899:SF9">
    <property type="entry name" value="BETA-CAROTENE 3-HYDROXYLASE 1, CHLOROPLASTIC"/>
    <property type="match status" value="1"/>
</dbReference>
<reference evidence="10 12" key="3">
    <citation type="submission" date="2015-07" db="EMBL/GenBank/DDBJ databases">
        <title>Physiological, transcriptional responses and genome re-sequencing of acid resistant extremely thermoacidophilic Metallosphaera sedula SARC-M1.</title>
        <authorList>
            <person name="Ai C."/>
            <person name="McCarthy S."/>
            <person name="Eckrich V."/>
            <person name="Rudrappa D."/>
            <person name="Qiu G."/>
            <person name="Blum P."/>
        </authorList>
    </citation>
    <scope>NUCLEOTIDE SEQUENCE [LARGE SCALE GENOMIC DNA]</scope>
    <source>
        <strain evidence="10 12">SARC-M1</strain>
    </source>
</reference>
<dbReference type="EMBL" id="CP012173">
    <property type="protein sequence ID" value="AKV76358.1"/>
    <property type="molecule type" value="Genomic_DNA"/>
</dbReference>
<evidence type="ECO:0000313" key="10">
    <source>
        <dbReference type="EMBL" id="AKV83098.1"/>
    </source>
</evidence>
<dbReference type="PANTHER" id="PTHR31899">
    <property type="entry name" value="BETA-CAROTENE 3-HYDROXYLASE 1, CHLOROPLASTIC"/>
    <property type="match status" value="1"/>
</dbReference>
<evidence type="ECO:0000313" key="13">
    <source>
        <dbReference type="Proteomes" id="UP000061362"/>
    </source>
</evidence>
<dbReference type="EMBL" id="CP012174">
    <property type="protein sequence ID" value="AKV78609.1"/>
    <property type="molecule type" value="Genomic_DNA"/>
</dbReference>
<dbReference type="Proteomes" id="UP000056255">
    <property type="component" value="Chromosome"/>
</dbReference>
<feature type="transmembrane region" description="Helical" evidence="4">
    <location>
        <begin position="6"/>
        <end position="24"/>
    </location>
</feature>
<dbReference type="Proteomes" id="UP000062398">
    <property type="component" value="Chromosome"/>
</dbReference>
<dbReference type="Proteomes" id="UP000062475">
    <property type="component" value="Chromosome"/>
</dbReference>
<dbReference type="AlphaFoldDB" id="A0A088E453"/>
<accession>A0A088E453</accession>
<evidence type="ECO:0000313" key="6">
    <source>
        <dbReference type="EMBL" id="AKV74118.1"/>
    </source>
</evidence>
<evidence type="ECO:0000313" key="12">
    <source>
        <dbReference type="Proteomes" id="UP000056255"/>
    </source>
</evidence>
<reference evidence="13 14" key="2">
    <citation type="journal article" date="2015" name="Genome Announc.">
        <title>Complete Genome Sequences of Evolved Arsenate-Resistant Metallosphaera sedula Strains.</title>
        <authorList>
            <person name="Ai C."/>
            <person name="McCarthy S."/>
            <person name="Schackwitz W."/>
            <person name="Martin J."/>
            <person name="Lipzen A."/>
            <person name="Blum P."/>
        </authorList>
    </citation>
    <scope>NUCLEOTIDE SEQUENCE [LARGE SCALE GENOMIC DNA]</scope>
    <source>
        <strain evidence="8 14">ARS120-1</strain>
        <strain evidence="9 13">ARS120-2</strain>
        <strain evidence="6 16">ARS50-1</strain>
        <strain evidence="7 15">ARS50-2</strain>
    </source>
</reference>
<evidence type="ECO:0000313" key="9">
    <source>
        <dbReference type="EMBL" id="AKV80854.1"/>
    </source>
</evidence>
<comment type="similarity">
    <text evidence="1">Belongs to the sterol desaturase family.</text>
</comment>
<dbReference type="RefSeq" id="WP_012021025.1">
    <property type="nucleotide sequence ID" value="NZ_AP019770.1"/>
</dbReference>
<evidence type="ECO:0000313" key="11">
    <source>
        <dbReference type="Proteomes" id="UP000029084"/>
    </source>
</evidence>
<dbReference type="GeneID" id="91755545"/>
<name>A0A088E453_9CREN</name>
<dbReference type="GO" id="GO:0016123">
    <property type="term" value="P:xanthophyll biosynthetic process"/>
    <property type="evidence" value="ECO:0007669"/>
    <property type="project" value="TreeGrafter"/>
</dbReference>
<evidence type="ECO:0000313" key="5">
    <source>
        <dbReference type="EMBL" id="AIM27224.1"/>
    </source>
</evidence>
<evidence type="ECO:0000256" key="1">
    <source>
        <dbReference type="ARBA" id="ARBA00009324"/>
    </source>
</evidence>
<dbReference type="Proteomes" id="UP000029084">
    <property type="component" value="Chromosome"/>
</dbReference>
<dbReference type="PATRIC" id="fig|43687.5.peg.1117"/>
<dbReference type="EMBL" id="CP012172">
    <property type="protein sequence ID" value="AKV74118.1"/>
    <property type="molecule type" value="Genomic_DNA"/>
</dbReference>
<evidence type="ECO:0000313" key="15">
    <source>
        <dbReference type="Proteomes" id="UP000062475"/>
    </source>
</evidence>
<dbReference type="EMBL" id="CP008822">
    <property type="protein sequence ID" value="AIM27224.1"/>
    <property type="molecule type" value="Genomic_DNA"/>
</dbReference>
<gene>
    <name evidence="5" type="ORF">HA72_1074</name>
    <name evidence="6" type="ORF">MsedA_1087</name>
    <name evidence="7" type="ORF">MsedB_1089</name>
    <name evidence="8" type="ORF">MsedC_1087</name>
    <name evidence="9" type="ORF">MsedD_1088</name>
    <name evidence="10" type="ORF">MsedE_1090</name>
</gene>
<dbReference type="GO" id="GO:0016119">
    <property type="term" value="P:carotene metabolic process"/>
    <property type="evidence" value="ECO:0007669"/>
    <property type="project" value="TreeGrafter"/>
</dbReference>
<reference evidence="5 11" key="1">
    <citation type="journal article" date="2014" name="J. Bacteriol.">
        <title>Role of an Archaeal PitA Transporter in the Copper and Arsenic Resistance of Metallosphaera sedula, an Extreme Thermoacidophile.</title>
        <authorList>
            <person name="McCarthy S."/>
            <person name="Ai C."/>
            <person name="Wheaton G."/>
            <person name="Tevatia R."/>
            <person name="Eckrich V."/>
            <person name="Kelly R."/>
            <person name="Blum P."/>
        </authorList>
    </citation>
    <scope>NUCLEOTIDE SEQUENCE [LARGE SCALE GENOMIC DNA]</scope>
    <source>
        <strain evidence="5 11">CuR1</strain>
    </source>
</reference>